<dbReference type="EMBL" id="JAQQWK010000011">
    <property type="protein sequence ID" value="KAK8024118.1"/>
    <property type="molecule type" value="Genomic_DNA"/>
</dbReference>
<proteinExistence type="predicted"/>
<name>A0ABR1S1V3_9PEZI</name>
<gene>
    <name evidence="1" type="ORF">PG993_012184</name>
</gene>
<keyword evidence="2" id="KW-1185">Reference proteome</keyword>
<sequence length="276" mass="29473">MSNLYADMQVVACPLLSPHRPKAQRAGGMPLDPVKLMGAAHKLCAFLDVVLALTPSELDRLSAVEWGHLIVAVILMLKLALPVDGCPLYDAAHARSTLQFGAYLERMCADPPLENDAGTAAVRGKSGNASPDKTGNNIAAAFRIILRKVKVKFDRRVAAAEASAAEETRAMRGCPFFDGSLTDYIPLWEGQTSIGNYSSLSGSSSSSSQLQLDGNGNIIGLMGIDDATLQQSSSSSRLETPVFHDLWATMTQGWAADDNLTNLAMDTNDAEGYGHF</sequence>
<evidence type="ECO:0000313" key="2">
    <source>
        <dbReference type="Proteomes" id="UP001444661"/>
    </source>
</evidence>
<comment type="caution">
    <text evidence="1">The sequence shown here is derived from an EMBL/GenBank/DDBJ whole genome shotgun (WGS) entry which is preliminary data.</text>
</comment>
<dbReference type="Proteomes" id="UP001444661">
    <property type="component" value="Unassembled WGS sequence"/>
</dbReference>
<accession>A0ABR1S1V3</accession>
<organism evidence="1 2">
    <name type="scientific">Apiospora rasikravindrae</name>
    <dbReference type="NCBI Taxonomy" id="990691"/>
    <lineage>
        <taxon>Eukaryota</taxon>
        <taxon>Fungi</taxon>
        <taxon>Dikarya</taxon>
        <taxon>Ascomycota</taxon>
        <taxon>Pezizomycotina</taxon>
        <taxon>Sordariomycetes</taxon>
        <taxon>Xylariomycetidae</taxon>
        <taxon>Amphisphaeriales</taxon>
        <taxon>Apiosporaceae</taxon>
        <taxon>Apiospora</taxon>
    </lineage>
</organism>
<reference evidence="1 2" key="1">
    <citation type="submission" date="2023-01" db="EMBL/GenBank/DDBJ databases">
        <title>Analysis of 21 Apiospora genomes using comparative genomics revels a genus with tremendous synthesis potential of carbohydrate active enzymes and secondary metabolites.</title>
        <authorList>
            <person name="Sorensen T."/>
        </authorList>
    </citation>
    <scope>NUCLEOTIDE SEQUENCE [LARGE SCALE GENOMIC DNA]</scope>
    <source>
        <strain evidence="1 2">CBS 33761</strain>
    </source>
</reference>
<protein>
    <submittedName>
        <fullName evidence="1">Uncharacterized protein</fullName>
    </submittedName>
</protein>
<evidence type="ECO:0000313" key="1">
    <source>
        <dbReference type="EMBL" id="KAK8024118.1"/>
    </source>
</evidence>